<evidence type="ECO:0000259" key="2">
    <source>
        <dbReference type="Pfam" id="PF09537"/>
    </source>
</evidence>
<gene>
    <name evidence="3" type="ORF">Mal15_29900</name>
</gene>
<dbReference type="AlphaFoldDB" id="A0A5B9MCH6"/>
<protein>
    <recommendedName>
        <fullName evidence="2">DUF2383 domain-containing protein</fullName>
    </recommendedName>
</protein>
<evidence type="ECO:0000313" key="3">
    <source>
        <dbReference type="EMBL" id="QEF98932.1"/>
    </source>
</evidence>
<dbReference type="KEGG" id="smam:Mal15_29900"/>
<dbReference type="InterPro" id="IPR012347">
    <property type="entry name" value="Ferritin-like"/>
</dbReference>
<feature type="region of interest" description="Disordered" evidence="1">
    <location>
        <begin position="189"/>
        <end position="209"/>
    </location>
</feature>
<dbReference type="Pfam" id="PF09537">
    <property type="entry name" value="DUF2383"/>
    <property type="match status" value="1"/>
</dbReference>
<dbReference type="Proteomes" id="UP000321353">
    <property type="component" value="Chromosome"/>
</dbReference>
<name>A0A5B9MCH6_9BACT</name>
<sequence length="209" mass="23708">MQSPRVRPSRDHRPTTPRFWHIGCVRVTESYLSSDPSLPLTQGIDNMSVDTNPPLTDEMVQRLQDLIQANIDSAEGYNDAAAHLGDSELSDHVVQLNRQRLKFASELQTFVQVGGVRPVKDGSWLAKLHGSWLDLKANLIGRDIAEILRDIRHVEKMLENAYDETLALMTPATSTELADRLRQHLDSIRRERERISGQPPHERLDDESS</sequence>
<accession>A0A5B9MCH6</accession>
<evidence type="ECO:0000256" key="1">
    <source>
        <dbReference type="SAM" id="MobiDB-lite"/>
    </source>
</evidence>
<dbReference type="Gene3D" id="1.20.1260.10">
    <property type="match status" value="1"/>
</dbReference>
<evidence type="ECO:0000313" key="4">
    <source>
        <dbReference type="Proteomes" id="UP000321353"/>
    </source>
</evidence>
<keyword evidence="4" id="KW-1185">Reference proteome</keyword>
<dbReference type="NCBIfam" id="TIGR02284">
    <property type="entry name" value="PA2169 family four-helix-bundle protein"/>
    <property type="match status" value="1"/>
</dbReference>
<reference evidence="3 4" key="1">
    <citation type="submission" date="2019-02" db="EMBL/GenBank/DDBJ databases">
        <title>Planctomycetal bacteria perform biofilm scaping via a novel small molecule.</title>
        <authorList>
            <person name="Jeske O."/>
            <person name="Boedeker C."/>
            <person name="Wiegand S."/>
            <person name="Breitling P."/>
            <person name="Kallscheuer N."/>
            <person name="Jogler M."/>
            <person name="Rohde M."/>
            <person name="Petersen J."/>
            <person name="Medema M.H."/>
            <person name="Surup F."/>
            <person name="Jogler C."/>
        </authorList>
    </citation>
    <scope>NUCLEOTIDE SEQUENCE [LARGE SCALE GENOMIC DNA]</scope>
    <source>
        <strain evidence="3 4">Mal15</strain>
    </source>
</reference>
<proteinExistence type="predicted"/>
<dbReference type="InterPro" id="IPR019052">
    <property type="entry name" value="DUF2383"/>
</dbReference>
<dbReference type="EMBL" id="CP036264">
    <property type="protein sequence ID" value="QEF98932.1"/>
    <property type="molecule type" value="Genomic_DNA"/>
</dbReference>
<dbReference type="InterPro" id="IPR011971">
    <property type="entry name" value="CHP02284"/>
</dbReference>
<feature type="domain" description="DUF2383" evidence="2">
    <location>
        <begin position="59"/>
        <end position="166"/>
    </location>
</feature>
<organism evidence="3 4">
    <name type="scientific">Stieleria maiorica</name>
    <dbReference type="NCBI Taxonomy" id="2795974"/>
    <lineage>
        <taxon>Bacteria</taxon>
        <taxon>Pseudomonadati</taxon>
        <taxon>Planctomycetota</taxon>
        <taxon>Planctomycetia</taxon>
        <taxon>Pirellulales</taxon>
        <taxon>Pirellulaceae</taxon>
        <taxon>Stieleria</taxon>
    </lineage>
</organism>